<dbReference type="Gene3D" id="3.30.40.10">
    <property type="entry name" value="Zinc/RING finger domain, C3HC4 (zinc finger)"/>
    <property type="match status" value="1"/>
</dbReference>
<dbReference type="InterPro" id="IPR001841">
    <property type="entry name" value="Znf_RING"/>
</dbReference>
<evidence type="ECO:0000259" key="13">
    <source>
        <dbReference type="PROSITE" id="PS50053"/>
    </source>
</evidence>
<comment type="pathway">
    <text evidence="2">Protein modification; protein ubiquitination.</text>
</comment>
<evidence type="ECO:0000313" key="18">
    <source>
        <dbReference type="Proteomes" id="UP000002051"/>
    </source>
</evidence>
<reference evidence="16 18" key="2">
    <citation type="journal article" date="2014" name="BMC Genomics">
        <title>An improved genome release (version Mt4.0) for the model legume Medicago truncatula.</title>
        <authorList>
            <person name="Tang H."/>
            <person name="Krishnakumar V."/>
            <person name="Bidwell S."/>
            <person name="Rosen B."/>
            <person name="Chan A."/>
            <person name="Zhou S."/>
            <person name="Gentzbittel L."/>
            <person name="Childs K.L."/>
            <person name="Yandell M."/>
            <person name="Gundlach H."/>
            <person name="Mayer K.F."/>
            <person name="Schwartz D.C."/>
            <person name="Town C.D."/>
        </authorList>
    </citation>
    <scope>GENOME REANNOTATION</scope>
    <source>
        <strain evidence="16">A17</strain>
        <strain evidence="17 18">cv. Jemalong A17</strain>
    </source>
</reference>
<dbReference type="Pfam" id="PF21361">
    <property type="entry name" value="Sina_ZnF"/>
    <property type="match status" value="1"/>
</dbReference>
<dbReference type="Gene3D" id="3.10.20.90">
    <property type="entry name" value="Phosphatidylinositol 3-kinase Catalytic Subunit, Chain A, domain 1"/>
    <property type="match status" value="1"/>
</dbReference>
<dbReference type="GO" id="GO:0008270">
    <property type="term" value="F:zinc ion binding"/>
    <property type="evidence" value="ECO:0007669"/>
    <property type="project" value="UniProtKB-KW"/>
</dbReference>
<dbReference type="PANTHER" id="PTHR46632">
    <property type="entry name" value="E3 UBIQUITIN-PROTEIN LIGASE SINA-LIKE 4"/>
    <property type="match status" value="1"/>
</dbReference>
<evidence type="ECO:0000259" key="14">
    <source>
        <dbReference type="PROSITE" id="PS50089"/>
    </source>
</evidence>
<dbReference type="SUPFAM" id="SSF49599">
    <property type="entry name" value="TRAF domain-like"/>
    <property type="match status" value="1"/>
</dbReference>
<proteinExistence type="inferred from homology"/>
<dbReference type="Proteomes" id="UP000002051">
    <property type="component" value="Unassembled WGS sequence"/>
</dbReference>
<accession>A0A072U2U4</accession>
<dbReference type="InterPro" id="IPR029071">
    <property type="entry name" value="Ubiquitin-like_domsf"/>
</dbReference>
<feature type="domain" description="RING-type" evidence="14">
    <location>
        <begin position="175"/>
        <end position="211"/>
    </location>
</feature>
<keyword evidence="6" id="KW-0479">Metal-binding</keyword>
<protein>
    <recommendedName>
        <fullName evidence="4">RING-type E3 ubiquitin transferase</fullName>
        <ecNumber evidence="4">2.3.2.27</ecNumber>
    </recommendedName>
</protein>
<dbReference type="InterPro" id="IPR044286">
    <property type="entry name" value="SINL_plant"/>
</dbReference>
<feature type="compositionally biased region" description="Basic and acidic residues" evidence="12">
    <location>
        <begin position="147"/>
        <end position="159"/>
    </location>
</feature>
<evidence type="ECO:0000256" key="6">
    <source>
        <dbReference type="ARBA" id="ARBA00022723"/>
    </source>
</evidence>
<feature type="region of interest" description="Disordered" evidence="12">
    <location>
        <begin position="88"/>
        <end position="107"/>
    </location>
</feature>
<keyword evidence="18" id="KW-1185">Reference proteome</keyword>
<organism evidence="16 18">
    <name type="scientific">Medicago truncatula</name>
    <name type="common">Barrel medic</name>
    <name type="synonym">Medicago tribuloides</name>
    <dbReference type="NCBI Taxonomy" id="3880"/>
    <lineage>
        <taxon>Eukaryota</taxon>
        <taxon>Viridiplantae</taxon>
        <taxon>Streptophyta</taxon>
        <taxon>Embryophyta</taxon>
        <taxon>Tracheophyta</taxon>
        <taxon>Spermatophyta</taxon>
        <taxon>Magnoliopsida</taxon>
        <taxon>eudicotyledons</taxon>
        <taxon>Gunneridae</taxon>
        <taxon>Pentapetalae</taxon>
        <taxon>rosids</taxon>
        <taxon>fabids</taxon>
        <taxon>Fabales</taxon>
        <taxon>Fabaceae</taxon>
        <taxon>Papilionoideae</taxon>
        <taxon>50 kb inversion clade</taxon>
        <taxon>NPAAA clade</taxon>
        <taxon>Hologalegina</taxon>
        <taxon>IRL clade</taxon>
        <taxon>Trifolieae</taxon>
        <taxon>Medicago</taxon>
    </lineage>
</organism>
<evidence type="ECO:0000256" key="12">
    <source>
        <dbReference type="SAM" id="MobiDB-lite"/>
    </source>
</evidence>
<dbReference type="InterPro" id="IPR013010">
    <property type="entry name" value="Znf_SIAH"/>
</dbReference>
<dbReference type="InterPro" id="IPR013083">
    <property type="entry name" value="Znf_RING/FYVE/PHD"/>
</dbReference>
<dbReference type="Pfam" id="PF21362">
    <property type="entry name" value="Sina_RING"/>
    <property type="match status" value="1"/>
</dbReference>
<reference evidence="17" key="3">
    <citation type="submission" date="2015-04" db="UniProtKB">
        <authorList>
            <consortium name="EnsemblPlants"/>
        </authorList>
    </citation>
    <scope>IDENTIFICATION</scope>
    <source>
        <strain evidence="17">cv. Jemalong A17</strain>
    </source>
</reference>
<feature type="region of interest" description="Disordered" evidence="12">
    <location>
        <begin position="1"/>
        <end position="24"/>
    </location>
</feature>
<dbReference type="GO" id="GO:0061630">
    <property type="term" value="F:ubiquitin protein ligase activity"/>
    <property type="evidence" value="ECO:0007669"/>
    <property type="project" value="UniProtKB-EC"/>
</dbReference>
<evidence type="ECO:0000256" key="7">
    <source>
        <dbReference type="ARBA" id="ARBA00022771"/>
    </source>
</evidence>
<evidence type="ECO:0000256" key="2">
    <source>
        <dbReference type="ARBA" id="ARBA00004906"/>
    </source>
</evidence>
<feature type="domain" description="Ubiquitin-like" evidence="13">
    <location>
        <begin position="402"/>
        <end position="477"/>
    </location>
</feature>
<comment type="similarity">
    <text evidence="3">Belongs to the SINA (Seven in absentia) family.</text>
</comment>
<evidence type="ECO:0000256" key="4">
    <source>
        <dbReference type="ARBA" id="ARBA00012483"/>
    </source>
</evidence>
<name>A0A072U2U4_MEDTR</name>
<reference evidence="16 18" key="1">
    <citation type="journal article" date="2011" name="Nature">
        <title>The Medicago genome provides insight into the evolution of rhizobial symbioses.</title>
        <authorList>
            <person name="Young N.D."/>
            <person name="Debelle F."/>
            <person name="Oldroyd G.E."/>
            <person name="Geurts R."/>
            <person name="Cannon S.B."/>
            <person name="Udvardi M.K."/>
            <person name="Benedito V.A."/>
            <person name="Mayer K.F."/>
            <person name="Gouzy J."/>
            <person name="Schoof H."/>
            <person name="Van de Peer Y."/>
            <person name="Proost S."/>
            <person name="Cook D.R."/>
            <person name="Meyers B.C."/>
            <person name="Spannagl M."/>
            <person name="Cheung F."/>
            <person name="De Mita S."/>
            <person name="Krishnakumar V."/>
            <person name="Gundlach H."/>
            <person name="Zhou S."/>
            <person name="Mudge J."/>
            <person name="Bharti A.K."/>
            <person name="Murray J.D."/>
            <person name="Naoumkina M.A."/>
            <person name="Rosen B."/>
            <person name="Silverstein K.A."/>
            <person name="Tang H."/>
            <person name="Rombauts S."/>
            <person name="Zhao P.X."/>
            <person name="Zhou P."/>
            <person name="Barbe V."/>
            <person name="Bardou P."/>
            <person name="Bechner M."/>
            <person name="Bellec A."/>
            <person name="Berger A."/>
            <person name="Berges H."/>
            <person name="Bidwell S."/>
            <person name="Bisseling T."/>
            <person name="Choisne N."/>
            <person name="Couloux A."/>
            <person name="Denny R."/>
            <person name="Deshpande S."/>
            <person name="Dai X."/>
            <person name="Doyle J.J."/>
            <person name="Dudez A.M."/>
            <person name="Farmer A.D."/>
            <person name="Fouteau S."/>
            <person name="Franken C."/>
            <person name="Gibelin C."/>
            <person name="Gish J."/>
            <person name="Goldstein S."/>
            <person name="Gonzalez A.J."/>
            <person name="Green P.J."/>
            <person name="Hallab A."/>
            <person name="Hartog M."/>
            <person name="Hua A."/>
            <person name="Humphray S.J."/>
            <person name="Jeong D.H."/>
            <person name="Jing Y."/>
            <person name="Jocker A."/>
            <person name="Kenton S.M."/>
            <person name="Kim D.J."/>
            <person name="Klee K."/>
            <person name="Lai H."/>
            <person name="Lang C."/>
            <person name="Lin S."/>
            <person name="Macmil S.L."/>
            <person name="Magdelenat G."/>
            <person name="Matthews L."/>
            <person name="McCorrison J."/>
            <person name="Monaghan E.L."/>
            <person name="Mun J.H."/>
            <person name="Najar F.Z."/>
            <person name="Nicholson C."/>
            <person name="Noirot C."/>
            <person name="O'Bleness M."/>
            <person name="Paule C.R."/>
            <person name="Poulain J."/>
            <person name="Prion F."/>
            <person name="Qin B."/>
            <person name="Qu C."/>
            <person name="Retzel E.F."/>
            <person name="Riddle C."/>
            <person name="Sallet E."/>
            <person name="Samain S."/>
            <person name="Samson N."/>
            <person name="Sanders I."/>
            <person name="Saurat O."/>
            <person name="Scarpelli C."/>
            <person name="Schiex T."/>
            <person name="Segurens B."/>
            <person name="Severin A.J."/>
            <person name="Sherrier D.J."/>
            <person name="Shi R."/>
            <person name="Sims S."/>
            <person name="Singer S.R."/>
            <person name="Sinharoy S."/>
            <person name="Sterck L."/>
            <person name="Viollet A."/>
            <person name="Wang B.B."/>
            <person name="Wang K."/>
            <person name="Wang M."/>
            <person name="Wang X."/>
            <person name="Warfsmann J."/>
            <person name="Weissenbach J."/>
            <person name="White D.D."/>
            <person name="White J.D."/>
            <person name="Wiley G.B."/>
            <person name="Wincker P."/>
            <person name="Xing Y."/>
            <person name="Yang L."/>
            <person name="Yao Z."/>
            <person name="Ying F."/>
            <person name="Zhai J."/>
            <person name="Zhou L."/>
            <person name="Zuber A."/>
            <person name="Denarie J."/>
            <person name="Dixon R.A."/>
            <person name="May G.D."/>
            <person name="Schwartz D.C."/>
            <person name="Rogers J."/>
            <person name="Quetier F."/>
            <person name="Town C.D."/>
            <person name="Roe B.A."/>
        </authorList>
    </citation>
    <scope>NUCLEOTIDE SEQUENCE [LARGE SCALE GENOMIC DNA]</scope>
    <source>
        <strain evidence="16">A17</strain>
        <strain evidence="17 18">cv. Jemalong A17</strain>
    </source>
</reference>
<comment type="catalytic activity">
    <reaction evidence="1">
        <text>S-ubiquitinyl-[E2 ubiquitin-conjugating enzyme]-L-cysteine + [acceptor protein]-L-lysine = [E2 ubiquitin-conjugating enzyme]-L-cysteine + N(6)-ubiquitinyl-[acceptor protein]-L-lysine.</text>
        <dbReference type="EC" id="2.3.2.27"/>
    </reaction>
</comment>
<dbReference type="PROSITE" id="PS50089">
    <property type="entry name" value="ZF_RING_2"/>
    <property type="match status" value="1"/>
</dbReference>
<dbReference type="InterPro" id="IPR019956">
    <property type="entry name" value="Ubiquitin_dom"/>
</dbReference>
<keyword evidence="9" id="KW-0862">Zinc</keyword>
<evidence type="ECO:0000256" key="1">
    <source>
        <dbReference type="ARBA" id="ARBA00000900"/>
    </source>
</evidence>
<dbReference type="EnsemblPlants" id="KEH23716">
    <property type="protein sequence ID" value="KEH23716"/>
    <property type="gene ID" value="MTR_7g094390"/>
</dbReference>
<dbReference type="CDD" id="cd16571">
    <property type="entry name" value="RING-HC_SIAHs"/>
    <property type="match status" value="1"/>
</dbReference>
<dbReference type="HOGENOM" id="CLU_040603_2_1_1"/>
<dbReference type="SUPFAM" id="SSF54236">
    <property type="entry name" value="Ubiquitin-like"/>
    <property type="match status" value="1"/>
</dbReference>
<gene>
    <name evidence="16" type="ordered locus">MTR_7g094390</name>
</gene>
<dbReference type="EMBL" id="CM001223">
    <property type="protein sequence ID" value="KEH23716.1"/>
    <property type="molecule type" value="Genomic_DNA"/>
</dbReference>
<evidence type="ECO:0000256" key="10">
    <source>
        <dbReference type="ARBA" id="ARBA00024004"/>
    </source>
</evidence>
<dbReference type="PROSITE" id="PS50053">
    <property type="entry name" value="UBIQUITIN_2"/>
    <property type="match status" value="1"/>
</dbReference>
<dbReference type="PROSITE" id="PS51081">
    <property type="entry name" value="ZF_SIAH"/>
    <property type="match status" value="1"/>
</dbReference>
<evidence type="ECO:0000256" key="5">
    <source>
        <dbReference type="ARBA" id="ARBA00022679"/>
    </source>
</evidence>
<evidence type="ECO:0000256" key="3">
    <source>
        <dbReference type="ARBA" id="ARBA00009119"/>
    </source>
</evidence>
<evidence type="ECO:0000313" key="16">
    <source>
        <dbReference type="EMBL" id="KEH23716.1"/>
    </source>
</evidence>
<sequence length="477" mass="53621">MGFNRTIPNHHHNIQEESSDNFLRPTTATVTAVPEQTKRIDPNKFEHPNPKGFQKAKQTQTIRCGGSCESSKNVVTRWRDGQLRKEQHVLERPSERRGTGGGVEDRCHSRKALNPSVAIFCVTFDRDLEKSAAAAKSTKGRSKRAHAREPVDPEKDDGKNSPIPVVISNPKVLDCYICFQPLTIPVFQCDNGHIACSTCYPKLRNTCPKCSLRISSKRCKAIENLLLSIELSCSNAKYGCREKISYIGKMNHEEQCIHEPCYCPLPDCDFVASSEVLSKHFSHKHGDSQTKFSYGLSVIVSLKSNDETIVLQENNVGKLFILNNSTMLFGNAINICCISPKSSQYECGYDILARSQACKPKFQSFAKNVQRFTLSTLSLEFLVIPFGSSEPLELEICISPMMLIYILTLTRKRIPLRIKSSDTIADVKEKILDNEGIPMHMQRLIFAGKELDNSLTLANYHIQEKSTLKFVLRIMGD</sequence>
<dbReference type="SMART" id="SM00213">
    <property type="entry name" value="UBQ"/>
    <property type="match status" value="1"/>
</dbReference>
<dbReference type="InterPro" id="IPR049548">
    <property type="entry name" value="Sina-like_RING"/>
</dbReference>
<dbReference type="Pfam" id="PF00240">
    <property type="entry name" value="ubiquitin"/>
    <property type="match status" value="1"/>
</dbReference>
<dbReference type="UniPathway" id="UPA00143"/>
<dbReference type="PANTHER" id="PTHR46632:SF32">
    <property type="entry name" value="SIAH-TYPE DOMAIN-CONTAINING PROTEIN"/>
    <property type="match status" value="1"/>
</dbReference>
<dbReference type="GO" id="GO:0016567">
    <property type="term" value="P:protein ubiquitination"/>
    <property type="evidence" value="ECO:0007669"/>
    <property type="project" value="UniProtKB-UniPathway"/>
</dbReference>
<feature type="domain" description="SIAH-type" evidence="15">
    <location>
        <begin position="228"/>
        <end position="286"/>
    </location>
</feature>
<dbReference type="AlphaFoldDB" id="A0A072U2U4"/>
<dbReference type="PRINTS" id="PR00348">
    <property type="entry name" value="UBIQUITIN"/>
</dbReference>
<keyword evidence="7 11" id="KW-0863">Zinc-finger</keyword>
<evidence type="ECO:0000259" key="15">
    <source>
        <dbReference type="PROSITE" id="PS51081"/>
    </source>
</evidence>
<evidence type="ECO:0000256" key="8">
    <source>
        <dbReference type="ARBA" id="ARBA00022786"/>
    </source>
</evidence>
<evidence type="ECO:0000256" key="11">
    <source>
        <dbReference type="PROSITE-ProRule" id="PRU00455"/>
    </source>
</evidence>
<evidence type="ECO:0000256" key="9">
    <source>
        <dbReference type="ARBA" id="ARBA00022833"/>
    </source>
</evidence>
<feature type="region of interest" description="Disordered" evidence="12">
    <location>
        <begin position="134"/>
        <end position="163"/>
    </location>
</feature>
<dbReference type="EC" id="2.3.2.27" evidence="4"/>
<keyword evidence="5" id="KW-0808">Transferase</keyword>
<evidence type="ECO:0000313" key="17">
    <source>
        <dbReference type="EnsemblPlants" id="KEH23716"/>
    </source>
</evidence>
<keyword evidence="8" id="KW-0833">Ubl conjugation pathway</keyword>
<comment type="function">
    <text evidence="10">E3 ubiquitin-protein ligase that mediates ubiquitination and subsequent proteasomal degradation of target proteins. E3 ubiquitin ligases accept ubiquitin from an E2 ubiquitin-conjugating enzyme in the form of a thioester and then directly transfers the ubiquitin to targeted substrates. It probably triggers the ubiquitin-mediated degradation of different substrates.</text>
</comment>
<dbReference type="InterPro" id="IPR000626">
    <property type="entry name" value="Ubiquitin-like_dom"/>
</dbReference>